<dbReference type="InterPro" id="IPR006076">
    <property type="entry name" value="FAD-dep_OxRdtase"/>
</dbReference>
<protein>
    <submittedName>
        <fullName evidence="3">Oxidoreductase, FAD-binding</fullName>
    </submittedName>
</protein>
<dbReference type="SUPFAM" id="SSF51905">
    <property type="entry name" value="FAD/NAD(P)-binding domain"/>
    <property type="match status" value="1"/>
</dbReference>
<gene>
    <name evidence="3" type="ORF">IMCC3088_2143</name>
</gene>
<dbReference type="STRING" id="2518989.IMCC3088_2143"/>
<dbReference type="Pfam" id="PF01266">
    <property type="entry name" value="DAO"/>
    <property type="match status" value="1"/>
</dbReference>
<dbReference type="Gene3D" id="3.50.50.60">
    <property type="entry name" value="FAD/NAD(P)-binding domain"/>
    <property type="match status" value="1"/>
</dbReference>
<dbReference type="PANTHER" id="PTHR13847">
    <property type="entry name" value="SARCOSINE DEHYDROGENASE-RELATED"/>
    <property type="match status" value="1"/>
</dbReference>
<dbReference type="Gene3D" id="3.30.9.10">
    <property type="entry name" value="D-Amino Acid Oxidase, subunit A, domain 2"/>
    <property type="match status" value="1"/>
</dbReference>
<comment type="caution">
    <text evidence="3">The sequence shown here is derived from an EMBL/GenBank/DDBJ whole genome shotgun (WGS) entry which is preliminary data.</text>
</comment>
<evidence type="ECO:0000256" key="2">
    <source>
        <dbReference type="SAM" id="MobiDB-lite"/>
    </source>
</evidence>
<organism evidence="3 4">
    <name type="scientific">Aequoribacter fuscus</name>
    <dbReference type="NCBI Taxonomy" id="2518989"/>
    <lineage>
        <taxon>Bacteria</taxon>
        <taxon>Pseudomonadati</taxon>
        <taxon>Pseudomonadota</taxon>
        <taxon>Gammaproteobacteria</taxon>
        <taxon>Cellvibrionales</taxon>
        <taxon>Halieaceae</taxon>
        <taxon>Aequoribacter</taxon>
    </lineage>
</organism>
<dbReference type="EMBL" id="AEIG01000063">
    <property type="protein sequence ID" value="EGG29143.1"/>
    <property type="molecule type" value="Genomic_DNA"/>
</dbReference>
<feature type="compositionally biased region" description="Polar residues" evidence="2">
    <location>
        <begin position="1"/>
        <end position="16"/>
    </location>
</feature>
<reference evidence="3 4" key="1">
    <citation type="journal article" date="2011" name="J. Bacteriol.">
        <title>Genome sequence of strain IMCC3088, a proteorhodopsin-containing marine bacterium belonging to the OM60/NOR5 clade.</title>
        <authorList>
            <person name="Jang Y."/>
            <person name="Oh H.M."/>
            <person name="Kang I."/>
            <person name="Lee K."/>
            <person name="Yang S.J."/>
            <person name="Cho J.C."/>
        </authorList>
    </citation>
    <scope>NUCLEOTIDE SEQUENCE [LARGE SCALE GENOMIC DNA]</scope>
    <source>
        <strain evidence="3 4">IMCC3088</strain>
    </source>
</reference>
<dbReference type="OrthoDB" id="6925984at2"/>
<dbReference type="InterPro" id="IPR036188">
    <property type="entry name" value="FAD/NAD-bd_sf"/>
</dbReference>
<proteinExistence type="predicted"/>
<sequence>MNSFDPQSWYQASSPKQTERPRLSGDHHTDVCVIGAGLTGLSAAIALRDLGLNVVVLEAKTIGYGASGRNGGHVGIGQRRGQLILERWLGLEHAKALWQLGLEAVNLVSELICRFEIECELKTGNLFASANPKLTADLQREVDHLHSVYDYSGARYLSPQELQQETEAQGLIDGVLDYNAKHLHPLKYVHGLATAAETLGCEIYEYAQVNRIQQDSDTVKIYTQHGAVCANKVVLACNAYIDQLEPRLTSKIMPINNYMIATEPLSEELARSITRSDLAIADSQFVVNYWKLSADKRLLFGGGETYSRRFPDNIKAFVRPHLLNRYPQLTQTQITHGWGGSLAITRNRLPHLGHIKQQIYYAQGFSGHGISIGTLAGKLMAKAIAGQTQEFEQFGRIPIKSFPGGPLLRWPSLVAGMLFYSLKDKLSPKVRSLV</sequence>
<dbReference type="eggNOG" id="COG0665">
    <property type="taxonomic scope" value="Bacteria"/>
</dbReference>
<dbReference type="RefSeq" id="WP_009576320.1">
    <property type="nucleotide sequence ID" value="NZ_AEIG01000063.1"/>
</dbReference>
<name>F3L3F1_9GAMM</name>
<evidence type="ECO:0000313" key="4">
    <source>
        <dbReference type="Proteomes" id="UP000005615"/>
    </source>
</evidence>
<keyword evidence="4" id="KW-1185">Reference proteome</keyword>
<evidence type="ECO:0000256" key="1">
    <source>
        <dbReference type="ARBA" id="ARBA00023002"/>
    </source>
</evidence>
<evidence type="ECO:0000313" key="3">
    <source>
        <dbReference type="EMBL" id="EGG29143.1"/>
    </source>
</evidence>
<dbReference type="AlphaFoldDB" id="F3L3F1"/>
<dbReference type="PANTHER" id="PTHR13847:SF281">
    <property type="entry name" value="FAD DEPENDENT OXIDOREDUCTASE DOMAIN-CONTAINING PROTEIN"/>
    <property type="match status" value="1"/>
</dbReference>
<accession>F3L3F1</accession>
<keyword evidence="1" id="KW-0560">Oxidoreductase</keyword>
<dbReference type="GO" id="GO:0016491">
    <property type="term" value="F:oxidoreductase activity"/>
    <property type="evidence" value="ECO:0007669"/>
    <property type="project" value="UniProtKB-KW"/>
</dbReference>
<dbReference type="GO" id="GO:0005737">
    <property type="term" value="C:cytoplasm"/>
    <property type="evidence" value="ECO:0007669"/>
    <property type="project" value="TreeGrafter"/>
</dbReference>
<dbReference type="Proteomes" id="UP000005615">
    <property type="component" value="Unassembled WGS sequence"/>
</dbReference>
<feature type="region of interest" description="Disordered" evidence="2">
    <location>
        <begin position="1"/>
        <end position="25"/>
    </location>
</feature>